<feature type="compositionally biased region" description="Polar residues" evidence="1">
    <location>
        <begin position="698"/>
        <end position="709"/>
    </location>
</feature>
<feature type="compositionally biased region" description="Polar residues" evidence="1">
    <location>
        <begin position="302"/>
        <end position="317"/>
    </location>
</feature>
<feature type="region of interest" description="Disordered" evidence="1">
    <location>
        <begin position="369"/>
        <end position="468"/>
    </location>
</feature>
<evidence type="ECO:0000313" key="3">
    <source>
        <dbReference type="Proteomes" id="UP000283509"/>
    </source>
</evidence>
<protein>
    <submittedName>
        <fullName evidence="2">Uncharacterized protein</fullName>
    </submittedName>
</protein>
<feature type="compositionally biased region" description="Polar residues" evidence="1">
    <location>
        <begin position="664"/>
        <end position="678"/>
    </location>
</feature>
<dbReference type="Proteomes" id="UP000283509">
    <property type="component" value="Unassembled WGS sequence"/>
</dbReference>
<feature type="region of interest" description="Disordered" evidence="1">
    <location>
        <begin position="599"/>
        <end position="709"/>
    </location>
</feature>
<comment type="caution">
    <text evidence="2">The sequence shown here is derived from an EMBL/GenBank/DDBJ whole genome shotgun (WGS) entry which is preliminary data.</text>
</comment>
<sequence>MEIAIIESSHSLSAIESSRLEISSPSIGNRILTMEISLPSIGNRILTTETPSPSIGNRILTMEISPPSIGNRILTGHESRRNIAIYRQRILIYPAILTTEISRSSIGNRILYDETPSSSISNRISRRKYHATMAQNPHDGNVTSSIATKSSRRNTRPSIGNRILTMEISPHLSATESHDETTIVIYHKRESSREISPPSIGNRTHVGNTPTAIYIRTESSRRKYHRIYIGNRIATAETIAIYATKILTMETSIGNRISRRKYQAINPAQNLRRKQANLWQQNPHDGNITAIYRTRILTTEISPPSMQQNPYHQTIESSRGKSPHLSANRILTTEYITAIYRNRIPRRKYTRIISATNPHVGNTAIYRQQNPHDGNSRHIATHRQSSRHLSATESSRRKYHRHLSHRILTMETPSPSIGNKILTTEISPPSIATSGHRTESSRRKYHRHLSQQNPHDEISRHLSATESSRRKHTAIYRQQNPHDGNITAIYRQQNPHDGNTIAIYRQQNPRNTPIYRQQNPHENITAIYRQINPHDETPRHLSATKSTRRNTFATTESSRWNITAIYRNKIHARNTFHLSAQNPHDGNHRIYRQKIATETPSPSIGNRILTMETSPPSIGNKYLSHLSQQNPHDGNHRHSSRRKHHRHLSATKSSRRKHHCHLSATKSQDITPPLLQQNPHHDGNITPSIGTYPHVGKSSPSIGNKILTT</sequence>
<evidence type="ECO:0000256" key="1">
    <source>
        <dbReference type="SAM" id="MobiDB-lite"/>
    </source>
</evidence>
<proteinExistence type="predicted"/>
<organism evidence="2 3">
    <name type="scientific">Penaeus vannamei</name>
    <name type="common">Whiteleg shrimp</name>
    <name type="synonym">Litopenaeus vannamei</name>
    <dbReference type="NCBI Taxonomy" id="6689"/>
    <lineage>
        <taxon>Eukaryota</taxon>
        <taxon>Metazoa</taxon>
        <taxon>Ecdysozoa</taxon>
        <taxon>Arthropoda</taxon>
        <taxon>Crustacea</taxon>
        <taxon>Multicrustacea</taxon>
        <taxon>Malacostraca</taxon>
        <taxon>Eumalacostraca</taxon>
        <taxon>Eucarida</taxon>
        <taxon>Decapoda</taxon>
        <taxon>Dendrobranchiata</taxon>
        <taxon>Penaeoidea</taxon>
        <taxon>Penaeidae</taxon>
        <taxon>Penaeus</taxon>
    </lineage>
</organism>
<feature type="region of interest" description="Disordered" evidence="1">
    <location>
        <begin position="135"/>
        <end position="157"/>
    </location>
</feature>
<feature type="region of interest" description="Disordered" evidence="1">
    <location>
        <begin position="302"/>
        <end position="323"/>
    </location>
</feature>
<dbReference type="AlphaFoldDB" id="A0A423T5Q9"/>
<evidence type="ECO:0000313" key="2">
    <source>
        <dbReference type="EMBL" id="ROT71548.1"/>
    </source>
</evidence>
<feature type="compositionally biased region" description="Polar residues" evidence="1">
    <location>
        <begin position="411"/>
        <end position="435"/>
    </location>
</feature>
<accession>A0A423T5Q9</accession>
<gene>
    <name evidence="2" type="ORF">C7M84_010126</name>
</gene>
<dbReference type="EMBL" id="QCYY01002281">
    <property type="protein sequence ID" value="ROT71548.1"/>
    <property type="molecule type" value="Genomic_DNA"/>
</dbReference>
<keyword evidence="3" id="KW-1185">Reference proteome</keyword>
<name>A0A423T5Q9_PENVA</name>
<feature type="compositionally biased region" description="Basic residues" evidence="1">
    <location>
        <begin position="635"/>
        <end position="661"/>
    </location>
</feature>
<reference evidence="2 3" key="1">
    <citation type="submission" date="2018-04" db="EMBL/GenBank/DDBJ databases">
        <authorList>
            <person name="Zhang X."/>
            <person name="Yuan J."/>
            <person name="Li F."/>
            <person name="Xiang J."/>
        </authorList>
    </citation>
    <scope>NUCLEOTIDE SEQUENCE [LARGE SCALE GENOMIC DNA]</scope>
    <source>
        <tissue evidence="2">Muscle</tissue>
    </source>
</reference>
<reference evidence="2 3" key="2">
    <citation type="submission" date="2019-01" db="EMBL/GenBank/DDBJ databases">
        <title>The decoding of complex shrimp genome reveals the adaptation for benthos swimmer, frequently molting mechanism and breeding impact on genome.</title>
        <authorList>
            <person name="Sun Y."/>
            <person name="Gao Y."/>
            <person name="Yu Y."/>
        </authorList>
    </citation>
    <scope>NUCLEOTIDE SEQUENCE [LARGE SCALE GENOMIC DNA]</scope>
    <source>
        <tissue evidence="2">Muscle</tissue>
    </source>
</reference>